<dbReference type="PROSITE" id="PS50090">
    <property type="entry name" value="MYB_LIKE"/>
    <property type="match status" value="1"/>
</dbReference>
<dbReference type="GeneID" id="18764264"/>
<sequence>MLMPSALGCESSLHAPKTRFQSALFASPPLSPSPPSTRPAINNLYSTCRALQSMLSPPNQLPSPPTRHAEPPSSPVKLRLRARKGTEEPTTAPTPRRKIAKRSAAVPPRGLHKRRRATSDEMTRDDSTEEEEEEEEGEGEEASGEEETVPCDGRPSTPKRMRLAPEIIPLGLERSDFHDLRLQEMASQAQGDPGPVTQSLERSGFGLARGLNPEEWSMEEDRLLVELVLEKLKLTKSDWQECARSLGKDRGSVGRRWKSLMGGGEVGLKRNLPRRAKLHGTWR</sequence>
<dbReference type="InParanoid" id="K1WLA2"/>
<dbReference type="InterPro" id="IPR009057">
    <property type="entry name" value="Homeodomain-like_sf"/>
</dbReference>
<protein>
    <submittedName>
        <fullName evidence="3">DNA-binding protein</fullName>
    </submittedName>
</protein>
<feature type="region of interest" description="Disordered" evidence="1">
    <location>
        <begin position="53"/>
        <end position="162"/>
    </location>
</feature>
<dbReference type="OrthoDB" id="5334491at2759"/>
<evidence type="ECO:0000313" key="4">
    <source>
        <dbReference type="Proteomes" id="UP000006753"/>
    </source>
</evidence>
<dbReference type="EMBL" id="JH921449">
    <property type="protein sequence ID" value="EKD13611.1"/>
    <property type="molecule type" value="Genomic_DNA"/>
</dbReference>
<reference evidence="3 4" key="1">
    <citation type="journal article" date="2012" name="BMC Genomics">
        <title>Sequencing the genome of Marssonina brunnea reveals fungus-poplar co-evolution.</title>
        <authorList>
            <person name="Zhu S."/>
            <person name="Cao Y.-Z."/>
            <person name="Jiang C."/>
            <person name="Tan B.-Y."/>
            <person name="Wang Z."/>
            <person name="Feng S."/>
            <person name="Zhang L."/>
            <person name="Su X.-H."/>
            <person name="Brejova B."/>
            <person name="Vinar T."/>
            <person name="Xu M."/>
            <person name="Wang M.-X."/>
            <person name="Zhang S.-G."/>
            <person name="Huang M.-R."/>
            <person name="Wu R."/>
            <person name="Zhou Y."/>
        </authorList>
    </citation>
    <scope>NUCLEOTIDE SEQUENCE [LARGE SCALE GENOMIC DNA]</scope>
    <source>
        <strain evidence="3 4">MB_m1</strain>
    </source>
</reference>
<feature type="compositionally biased region" description="Acidic residues" evidence="1">
    <location>
        <begin position="127"/>
        <end position="149"/>
    </location>
</feature>
<accession>K1WLA2</accession>
<dbReference type="InterPro" id="IPR001005">
    <property type="entry name" value="SANT/Myb"/>
</dbReference>
<dbReference type="Proteomes" id="UP000006753">
    <property type="component" value="Unassembled WGS sequence"/>
</dbReference>
<evidence type="ECO:0000259" key="2">
    <source>
        <dbReference type="PROSITE" id="PS50090"/>
    </source>
</evidence>
<dbReference type="KEGG" id="mbe:MBM_08329"/>
<gene>
    <name evidence="3" type="ORF">MBM_08329</name>
</gene>
<feature type="compositionally biased region" description="Basic and acidic residues" evidence="1">
    <location>
        <begin position="117"/>
        <end position="126"/>
    </location>
</feature>
<keyword evidence="4" id="KW-1185">Reference proteome</keyword>
<evidence type="ECO:0000256" key="1">
    <source>
        <dbReference type="SAM" id="MobiDB-lite"/>
    </source>
</evidence>
<dbReference type="SMART" id="SM00717">
    <property type="entry name" value="SANT"/>
    <property type="match status" value="1"/>
</dbReference>
<dbReference type="AlphaFoldDB" id="K1WLA2"/>
<evidence type="ECO:0000313" key="3">
    <source>
        <dbReference type="EMBL" id="EKD13611.1"/>
    </source>
</evidence>
<dbReference type="OMA" id="QEWDECA"/>
<dbReference type="eggNOG" id="ENOG502SRDU">
    <property type="taxonomic scope" value="Eukaryota"/>
</dbReference>
<dbReference type="SUPFAM" id="SSF46689">
    <property type="entry name" value="Homeodomain-like"/>
    <property type="match status" value="1"/>
</dbReference>
<dbReference type="Pfam" id="PF13921">
    <property type="entry name" value="Myb_DNA-bind_6"/>
    <property type="match status" value="1"/>
</dbReference>
<dbReference type="HOGENOM" id="CLU_049367_0_0_1"/>
<keyword evidence="3" id="KW-0238">DNA-binding</keyword>
<dbReference type="Gene3D" id="1.10.10.60">
    <property type="entry name" value="Homeodomain-like"/>
    <property type="match status" value="1"/>
</dbReference>
<organism evidence="3 4">
    <name type="scientific">Marssonina brunnea f. sp. multigermtubi (strain MB_m1)</name>
    <name type="common">Marssonina leaf spot fungus</name>
    <dbReference type="NCBI Taxonomy" id="1072389"/>
    <lineage>
        <taxon>Eukaryota</taxon>
        <taxon>Fungi</taxon>
        <taxon>Dikarya</taxon>
        <taxon>Ascomycota</taxon>
        <taxon>Pezizomycotina</taxon>
        <taxon>Leotiomycetes</taxon>
        <taxon>Helotiales</taxon>
        <taxon>Drepanopezizaceae</taxon>
        <taxon>Drepanopeziza</taxon>
    </lineage>
</organism>
<proteinExistence type="predicted"/>
<feature type="domain" description="Myb-like" evidence="2">
    <location>
        <begin position="208"/>
        <end position="261"/>
    </location>
</feature>
<name>K1WLA2_MARBU</name>
<dbReference type="GO" id="GO:0003677">
    <property type="term" value="F:DNA binding"/>
    <property type="evidence" value="ECO:0007669"/>
    <property type="project" value="UniProtKB-KW"/>
</dbReference>